<feature type="region of interest" description="Disordered" evidence="1">
    <location>
        <begin position="77"/>
        <end position="106"/>
    </location>
</feature>
<organism evidence="2 3">
    <name type="scientific">Prorocentrum cordatum</name>
    <dbReference type="NCBI Taxonomy" id="2364126"/>
    <lineage>
        <taxon>Eukaryota</taxon>
        <taxon>Sar</taxon>
        <taxon>Alveolata</taxon>
        <taxon>Dinophyceae</taxon>
        <taxon>Prorocentrales</taxon>
        <taxon>Prorocentraceae</taxon>
        <taxon>Prorocentrum</taxon>
    </lineage>
</organism>
<gene>
    <name evidence="2" type="ORF">PCOR1329_LOCUS68050</name>
</gene>
<comment type="caution">
    <text evidence="2">The sequence shown here is derived from an EMBL/GenBank/DDBJ whole genome shotgun (WGS) entry which is preliminary data.</text>
</comment>
<evidence type="ECO:0000313" key="3">
    <source>
        <dbReference type="Proteomes" id="UP001189429"/>
    </source>
</evidence>
<accession>A0ABN9WJU2</accession>
<protein>
    <submittedName>
        <fullName evidence="2">Uncharacterized protein</fullName>
    </submittedName>
</protein>
<dbReference type="Proteomes" id="UP001189429">
    <property type="component" value="Unassembled WGS sequence"/>
</dbReference>
<evidence type="ECO:0000313" key="2">
    <source>
        <dbReference type="EMBL" id="CAK0886793.1"/>
    </source>
</evidence>
<name>A0ABN9WJU2_9DINO</name>
<keyword evidence="3" id="KW-1185">Reference proteome</keyword>
<evidence type="ECO:0000256" key="1">
    <source>
        <dbReference type="SAM" id="MobiDB-lite"/>
    </source>
</evidence>
<dbReference type="EMBL" id="CAUYUJ010018850">
    <property type="protein sequence ID" value="CAK0886793.1"/>
    <property type="molecule type" value="Genomic_DNA"/>
</dbReference>
<proteinExistence type="predicted"/>
<reference evidence="2" key="1">
    <citation type="submission" date="2023-10" db="EMBL/GenBank/DDBJ databases">
        <authorList>
            <person name="Chen Y."/>
            <person name="Shah S."/>
            <person name="Dougan E. K."/>
            <person name="Thang M."/>
            <person name="Chan C."/>
        </authorList>
    </citation>
    <scope>NUCLEOTIDE SEQUENCE [LARGE SCALE GENOMIC DNA]</scope>
</reference>
<sequence>MALRYGLPIIASETAVDGMHMVPEEGYLPASSAEQYRRQMRRLESDEQLWQRLRTSGLGIMRTYPRRRPEDAAARLRRAGAWARRPRGDRGLPTAADARRSACGGPGAEEGYPLRGLHLVVPATCLCVC</sequence>